<dbReference type="Proteomes" id="UP000674318">
    <property type="component" value="Chromosome 35"/>
</dbReference>
<sequence>MSSRDHRFGRGVVGAALSLSVTTIGAGVLAIPSTFQDGGIYLVLGVLAIVGALTVLSIDYLIRCVDCLHLKSYEDISRELLGRWCEETVRWILILYSIGIAAGYIVVIGEIFTPMLPLIQPRVPFLKDSSHVMIMTWFFVMLPLSCIPNITHLNRISVIAITATFLMSVIVVYRYFVPYSGSRNSAVTAAPAKAGGDLKYFRFSYRSLLALPVVMFAFDCQSLVFQVYAGLQSPSRHSMAKVATSSVLVTSVVYGLVGFFGYATNTPHVHGNILTNYNPMRDPLFAVGQTFYSLTVNVAYVLILIPCRDAILQMWFGFSHTHDSLEIPRHGNLFVSILLSFLCLCLALLAPEFLYIVALMGAFCSSTLCFTYPALFRQRLHVLGLAPYTGYERLAVKAMYFLGFVGFMLGFFALFGV</sequence>
<dbReference type="OrthoDB" id="28208at2759"/>
<dbReference type="Pfam" id="PF01490">
    <property type="entry name" value="Aa_trans"/>
    <property type="match status" value="1"/>
</dbReference>
<protein>
    <recommendedName>
        <fullName evidence="6">Amino acid transporter transmembrane domain-containing protein</fullName>
    </recommendedName>
</protein>
<feature type="transmembrane region" description="Helical" evidence="5">
    <location>
        <begin position="91"/>
        <end position="112"/>
    </location>
</feature>
<keyword evidence="2 5" id="KW-0812">Transmembrane</keyword>
<dbReference type="AlphaFoldDB" id="A0A836L0Q9"/>
<accession>A0A836L0Q9</accession>
<feature type="transmembrane region" description="Helical" evidence="5">
    <location>
        <begin position="395"/>
        <end position="415"/>
    </location>
</feature>
<gene>
    <name evidence="7" type="ORF">JKF63_01532</name>
</gene>
<feature type="transmembrane region" description="Helical" evidence="5">
    <location>
        <begin position="331"/>
        <end position="349"/>
    </location>
</feature>
<feature type="transmembrane region" description="Helical" evidence="5">
    <location>
        <begin position="208"/>
        <end position="231"/>
    </location>
</feature>
<evidence type="ECO:0000259" key="6">
    <source>
        <dbReference type="Pfam" id="PF01490"/>
    </source>
</evidence>
<organism evidence="7 8">
    <name type="scientific">Porcisia hertigi</name>
    <dbReference type="NCBI Taxonomy" id="2761500"/>
    <lineage>
        <taxon>Eukaryota</taxon>
        <taxon>Discoba</taxon>
        <taxon>Euglenozoa</taxon>
        <taxon>Kinetoplastea</taxon>
        <taxon>Metakinetoplastina</taxon>
        <taxon>Trypanosomatida</taxon>
        <taxon>Trypanosomatidae</taxon>
        <taxon>Leishmaniinae</taxon>
        <taxon>Porcisia</taxon>
    </lineage>
</organism>
<evidence type="ECO:0000256" key="3">
    <source>
        <dbReference type="ARBA" id="ARBA00022989"/>
    </source>
</evidence>
<evidence type="ECO:0000256" key="5">
    <source>
        <dbReference type="SAM" id="Phobius"/>
    </source>
</evidence>
<proteinExistence type="predicted"/>
<evidence type="ECO:0000256" key="2">
    <source>
        <dbReference type="ARBA" id="ARBA00022692"/>
    </source>
</evidence>
<feature type="transmembrane region" description="Helical" evidence="5">
    <location>
        <begin position="284"/>
        <end position="305"/>
    </location>
</feature>
<evidence type="ECO:0000313" key="8">
    <source>
        <dbReference type="Proteomes" id="UP000674318"/>
    </source>
</evidence>
<evidence type="ECO:0000313" key="7">
    <source>
        <dbReference type="EMBL" id="KAG5492952.1"/>
    </source>
</evidence>
<keyword evidence="4 5" id="KW-0472">Membrane</keyword>
<name>A0A836L0Q9_9TRYP</name>
<dbReference type="GO" id="GO:0015179">
    <property type="term" value="F:L-amino acid transmembrane transporter activity"/>
    <property type="evidence" value="ECO:0007669"/>
    <property type="project" value="TreeGrafter"/>
</dbReference>
<feature type="transmembrane region" description="Helical" evidence="5">
    <location>
        <begin position="355"/>
        <end position="375"/>
    </location>
</feature>
<feature type="transmembrane region" description="Helical" evidence="5">
    <location>
        <begin position="132"/>
        <end position="151"/>
    </location>
</feature>
<dbReference type="PANTHER" id="PTHR22950">
    <property type="entry name" value="AMINO ACID TRANSPORTER"/>
    <property type="match status" value="1"/>
</dbReference>
<feature type="transmembrane region" description="Helical" evidence="5">
    <location>
        <begin position="158"/>
        <end position="176"/>
    </location>
</feature>
<dbReference type="RefSeq" id="XP_067753736.1">
    <property type="nucleotide sequence ID" value="XM_067897579.1"/>
</dbReference>
<feature type="transmembrane region" description="Helical" evidence="5">
    <location>
        <begin position="243"/>
        <end position="264"/>
    </location>
</feature>
<comment type="subcellular location">
    <subcellularLocation>
        <location evidence="1">Membrane</location>
        <topology evidence="1">Multi-pass membrane protein</topology>
    </subcellularLocation>
</comment>
<dbReference type="InterPro" id="IPR013057">
    <property type="entry name" value="AA_transpt_TM"/>
</dbReference>
<dbReference type="GO" id="GO:0016020">
    <property type="term" value="C:membrane"/>
    <property type="evidence" value="ECO:0007669"/>
    <property type="project" value="UniProtKB-SubCell"/>
</dbReference>
<reference evidence="7 8" key="1">
    <citation type="submission" date="2021-02" db="EMBL/GenBank/DDBJ databases">
        <title>Porcisia hertigi Genome sequencing and assembly.</title>
        <authorList>
            <person name="Almutairi H."/>
            <person name="Gatherer D."/>
        </authorList>
    </citation>
    <scope>NUCLEOTIDE SEQUENCE [LARGE SCALE GENOMIC DNA]</scope>
    <source>
        <strain evidence="7 8">C119</strain>
    </source>
</reference>
<evidence type="ECO:0000256" key="1">
    <source>
        <dbReference type="ARBA" id="ARBA00004141"/>
    </source>
</evidence>
<dbReference type="KEGG" id="phet:94287656"/>
<evidence type="ECO:0000256" key="4">
    <source>
        <dbReference type="ARBA" id="ARBA00023136"/>
    </source>
</evidence>
<keyword evidence="8" id="KW-1185">Reference proteome</keyword>
<dbReference type="PANTHER" id="PTHR22950:SF649">
    <property type="entry name" value="ACID TRANSPORTER, PUTATIVE-RELATED"/>
    <property type="match status" value="1"/>
</dbReference>
<keyword evidence="3 5" id="KW-1133">Transmembrane helix</keyword>
<feature type="domain" description="Amino acid transporter transmembrane" evidence="6">
    <location>
        <begin position="12"/>
        <end position="412"/>
    </location>
</feature>
<dbReference type="GeneID" id="94287656"/>
<dbReference type="EMBL" id="JAFJZO010000035">
    <property type="protein sequence ID" value="KAG5492952.1"/>
    <property type="molecule type" value="Genomic_DNA"/>
</dbReference>
<dbReference type="GO" id="GO:0005737">
    <property type="term" value="C:cytoplasm"/>
    <property type="evidence" value="ECO:0007669"/>
    <property type="project" value="TreeGrafter"/>
</dbReference>
<comment type="caution">
    <text evidence="7">The sequence shown here is derived from an EMBL/GenBank/DDBJ whole genome shotgun (WGS) entry which is preliminary data.</text>
</comment>
<feature type="transmembrane region" description="Helical" evidence="5">
    <location>
        <begin position="40"/>
        <end position="62"/>
    </location>
</feature>